<name>A0A1W2BPD1_9BACT</name>
<dbReference type="EMBL" id="FWXY01000009">
    <property type="protein sequence ID" value="SMC74691.1"/>
    <property type="molecule type" value="Genomic_DNA"/>
</dbReference>
<protein>
    <submittedName>
        <fullName evidence="1">Uncharacterized protein</fullName>
    </submittedName>
</protein>
<evidence type="ECO:0000313" key="2">
    <source>
        <dbReference type="Proteomes" id="UP000192418"/>
    </source>
</evidence>
<reference evidence="1 2" key="1">
    <citation type="submission" date="2017-04" db="EMBL/GenBank/DDBJ databases">
        <authorList>
            <person name="Afonso C.L."/>
            <person name="Miller P.J."/>
            <person name="Scott M.A."/>
            <person name="Spackman E."/>
            <person name="Goraichik I."/>
            <person name="Dimitrov K.M."/>
            <person name="Suarez D.L."/>
            <person name="Swayne D.E."/>
        </authorList>
    </citation>
    <scope>NUCLEOTIDE SEQUENCE [LARGE SCALE GENOMIC DNA]</scope>
    <source>
        <strain evidence="1 2">DSM 3385</strain>
    </source>
</reference>
<gene>
    <name evidence="1" type="ORF">SAMN02746065_10922</name>
</gene>
<dbReference type="AlphaFoldDB" id="A0A1W2BPD1"/>
<organism evidence="1 2">
    <name type="scientific">Desulfocicer vacuolatum DSM 3385</name>
    <dbReference type="NCBI Taxonomy" id="1121400"/>
    <lineage>
        <taxon>Bacteria</taxon>
        <taxon>Pseudomonadati</taxon>
        <taxon>Thermodesulfobacteriota</taxon>
        <taxon>Desulfobacteria</taxon>
        <taxon>Desulfobacterales</taxon>
        <taxon>Desulfobacteraceae</taxon>
        <taxon>Desulfocicer</taxon>
    </lineage>
</organism>
<evidence type="ECO:0000313" key="1">
    <source>
        <dbReference type="EMBL" id="SMC74691.1"/>
    </source>
</evidence>
<accession>A0A1W2BPD1</accession>
<dbReference type="STRING" id="1121400.SAMN02746065_10922"/>
<keyword evidence="2" id="KW-1185">Reference proteome</keyword>
<proteinExistence type="predicted"/>
<dbReference type="Proteomes" id="UP000192418">
    <property type="component" value="Unassembled WGS sequence"/>
</dbReference>
<sequence length="161" mass="18167">MAEKRIMDIESIKNPDLNVSSRKDVHKEQVELKNFIALLDLFDLSQFLDSIFYDSGCDCAFYTFRSLPPCIDELKVKATVDQLADIALTQYEDSRGFIGHGALMDIEDKEDKEDGNNCFFSSIGGNKLDLVDRRLAYPAFGIKKTRSGVGPARVDQENNFI</sequence>